<dbReference type="EMBL" id="GBXM01108784">
    <property type="protein sequence ID" value="JAG99792.1"/>
    <property type="molecule type" value="Transcribed_RNA"/>
</dbReference>
<reference evidence="1" key="1">
    <citation type="submission" date="2014-11" db="EMBL/GenBank/DDBJ databases">
        <authorList>
            <person name="Amaro Gonzalez C."/>
        </authorList>
    </citation>
    <scope>NUCLEOTIDE SEQUENCE</scope>
</reference>
<accession>A0A0E9P7H0</accession>
<evidence type="ECO:0000313" key="1">
    <source>
        <dbReference type="EMBL" id="JAG99792.1"/>
    </source>
</evidence>
<name>A0A0E9P7H0_ANGAN</name>
<sequence length="9" mass="1025">MQTKHANVP</sequence>
<reference evidence="1" key="2">
    <citation type="journal article" date="2015" name="Fish Shellfish Immunol.">
        <title>Early steps in the European eel (Anguilla anguilla)-Vibrio vulnificus interaction in the gills: Role of the RtxA13 toxin.</title>
        <authorList>
            <person name="Callol A."/>
            <person name="Pajuelo D."/>
            <person name="Ebbesson L."/>
            <person name="Teles M."/>
            <person name="MacKenzie S."/>
            <person name="Amaro C."/>
        </authorList>
    </citation>
    <scope>NUCLEOTIDE SEQUENCE</scope>
</reference>
<organism evidence="1">
    <name type="scientific">Anguilla anguilla</name>
    <name type="common">European freshwater eel</name>
    <name type="synonym">Muraena anguilla</name>
    <dbReference type="NCBI Taxonomy" id="7936"/>
    <lineage>
        <taxon>Eukaryota</taxon>
        <taxon>Metazoa</taxon>
        <taxon>Chordata</taxon>
        <taxon>Craniata</taxon>
        <taxon>Vertebrata</taxon>
        <taxon>Euteleostomi</taxon>
        <taxon>Actinopterygii</taxon>
        <taxon>Neopterygii</taxon>
        <taxon>Teleostei</taxon>
        <taxon>Anguilliformes</taxon>
        <taxon>Anguillidae</taxon>
        <taxon>Anguilla</taxon>
    </lineage>
</organism>
<proteinExistence type="predicted"/>
<protein>
    <submittedName>
        <fullName evidence="1">Uncharacterized protein</fullName>
    </submittedName>
</protein>